<sequence length="81" mass="8880">MKTKQLVVGLAVAFMTATTIVACDSKKENKAEEVQDAKEDLNEARAEGDTSEMRDEKANLDSAKAEYNDAAKEARKDSLNK</sequence>
<evidence type="ECO:0000313" key="2">
    <source>
        <dbReference type="EMBL" id="MBO0934559.1"/>
    </source>
</evidence>
<dbReference type="RefSeq" id="WP_207338525.1">
    <property type="nucleotide sequence ID" value="NZ_JAFMYU010000033.1"/>
</dbReference>
<dbReference type="AlphaFoldDB" id="A0A939GC70"/>
<accession>A0A939GC70</accession>
<keyword evidence="3" id="KW-1185">Reference proteome</keyword>
<organism evidence="2 3">
    <name type="scientific">Fibrella aquatilis</name>
    <dbReference type="NCBI Taxonomy" id="2817059"/>
    <lineage>
        <taxon>Bacteria</taxon>
        <taxon>Pseudomonadati</taxon>
        <taxon>Bacteroidota</taxon>
        <taxon>Cytophagia</taxon>
        <taxon>Cytophagales</taxon>
        <taxon>Spirosomataceae</taxon>
        <taxon>Fibrella</taxon>
    </lineage>
</organism>
<feature type="region of interest" description="Disordered" evidence="1">
    <location>
        <begin position="28"/>
        <end position="81"/>
    </location>
</feature>
<dbReference type="PROSITE" id="PS51257">
    <property type="entry name" value="PROKAR_LIPOPROTEIN"/>
    <property type="match status" value="1"/>
</dbReference>
<protein>
    <recommendedName>
        <fullName evidence="4">Lipoprotein</fullName>
    </recommendedName>
</protein>
<comment type="caution">
    <text evidence="2">The sequence shown here is derived from an EMBL/GenBank/DDBJ whole genome shotgun (WGS) entry which is preliminary data.</text>
</comment>
<evidence type="ECO:0000256" key="1">
    <source>
        <dbReference type="SAM" id="MobiDB-lite"/>
    </source>
</evidence>
<dbReference type="Proteomes" id="UP000664795">
    <property type="component" value="Unassembled WGS sequence"/>
</dbReference>
<reference evidence="2 3" key="1">
    <citation type="submission" date="2021-03" db="EMBL/GenBank/DDBJ databases">
        <title>Fibrella sp. HMF5036 genome sequencing and assembly.</title>
        <authorList>
            <person name="Kang H."/>
            <person name="Kim H."/>
            <person name="Bae S."/>
            <person name="Joh K."/>
        </authorList>
    </citation>
    <scope>NUCLEOTIDE SEQUENCE [LARGE SCALE GENOMIC DNA]</scope>
    <source>
        <strain evidence="2 3">HMF5036</strain>
    </source>
</reference>
<proteinExistence type="predicted"/>
<evidence type="ECO:0008006" key="4">
    <source>
        <dbReference type="Google" id="ProtNLM"/>
    </source>
</evidence>
<evidence type="ECO:0000313" key="3">
    <source>
        <dbReference type="Proteomes" id="UP000664795"/>
    </source>
</evidence>
<dbReference type="EMBL" id="JAFMYU010000033">
    <property type="protein sequence ID" value="MBO0934559.1"/>
    <property type="molecule type" value="Genomic_DNA"/>
</dbReference>
<gene>
    <name evidence="2" type="ORF">J2I48_26345</name>
</gene>
<name>A0A939GC70_9BACT</name>